<dbReference type="Pfam" id="PF00012">
    <property type="entry name" value="HSP70"/>
    <property type="match status" value="1"/>
</dbReference>
<reference evidence="12" key="2">
    <citation type="submission" date="2025-08" db="UniProtKB">
        <authorList>
            <consortium name="Ensembl"/>
        </authorList>
    </citation>
    <scope>IDENTIFICATION</scope>
    <source>
        <strain evidence="12">Boxer</strain>
    </source>
</reference>
<dbReference type="GO" id="GO:0051087">
    <property type="term" value="F:protein-folding chaperone binding"/>
    <property type="evidence" value="ECO:0000353"/>
    <property type="project" value="ParkinsonsUK-UCL"/>
</dbReference>
<evidence type="ECO:0000256" key="11">
    <source>
        <dbReference type="SAM" id="MobiDB-lite"/>
    </source>
</evidence>
<feature type="compositionally biased region" description="Polar residues" evidence="11">
    <location>
        <begin position="1"/>
        <end position="16"/>
    </location>
</feature>
<gene>
    <name evidence="12" type="primary">HYOU1</name>
</gene>
<comment type="subcellular location">
    <subcellularLocation>
        <location evidence="1">Endoplasmic reticulum lumen</location>
    </subcellularLocation>
</comment>
<dbReference type="InterPro" id="IPR043129">
    <property type="entry name" value="ATPase_NBD"/>
</dbReference>
<feature type="compositionally biased region" description="Basic and acidic residues" evidence="11">
    <location>
        <begin position="69"/>
        <end position="80"/>
    </location>
</feature>
<evidence type="ECO:0000256" key="2">
    <source>
        <dbReference type="ARBA" id="ARBA00007381"/>
    </source>
</evidence>
<dbReference type="Gene3D" id="3.30.30.30">
    <property type="match status" value="1"/>
</dbReference>
<dbReference type="SUPFAM" id="SSF53067">
    <property type="entry name" value="Actin-like ATPase domain"/>
    <property type="match status" value="2"/>
</dbReference>
<accession>A0A8I3MGJ0</accession>
<evidence type="ECO:0000256" key="8">
    <source>
        <dbReference type="ARBA" id="ARBA00040503"/>
    </source>
</evidence>
<protein>
    <recommendedName>
        <fullName evidence="8">Hypoxia up-regulated protein 1</fullName>
    </recommendedName>
</protein>
<dbReference type="Gene3D" id="1.20.1270.10">
    <property type="match status" value="1"/>
</dbReference>
<dbReference type="GO" id="GO:0071456">
    <property type="term" value="P:cellular response to hypoxia"/>
    <property type="evidence" value="ECO:0000303"/>
    <property type="project" value="ParkinsonsUK-UCL"/>
</dbReference>
<evidence type="ECO:0000256" key="6">
    <source>
        <dbReference type="ARBA" id="ARBA00022840"/>
    </source>
</evidence>
<dbReference type="AlphaFoldDB" id="A0A8I3MGJ0"/>
<organism evidence="12 13">
    <name type="scientific">Canis lupus familiaris</name>
    <name type="common">Dog</name>
    <name type="synonym">Canis familiaris</name>
    <dbReference type="NCBI Taxonomy" id="9615"/>
    <lineage>
        <taxon>Eukaryota</taxon>
        <taxon>Metazoa</taxon>
        <taxon>Chordata</taxon>
        <taxon>Craniata</taxon>
        <taxon>Vertebrata</taxon>
        <taxon>Euteleostomi</taxon>
        <taxon>Mammalia</taxon>
        <taxon>Eutheria</taxon>
        <taxon>Laurasiatheria</taxon>
        <taxon>Carnivora</taxon>
        <taxon>Caniformia</taxon>
        <taxon>Canidae</taxon>
        <taxon>Canis</taxon>
    </lineage>
</organism>
<feature type="region of interest" description="Disordered" evidence="11">
    <location>
        <begin position="1"/>
        <end position="163"/>
    </location>
</feature>
<name>A0A8I3MGJ0_CANLF</name>
<keyword evidence="6" id="KW-0067">ATP-binding</keyword>
<feature type="region of interest" description="Disordered" evidence="11">
    <location>
        <begin position="763"/>
        <end position="890"/>
    </location>
</feature>
<feature type="compositionally biased region" description="Polar residues" evidence="11">
    <location>
        <begin position="771"/>
        <end position="780"/>
    </location>
</feature>
<proteinExistence type="inferred from homology"/>
<dbReference type="InterPro" id="IPR029047">
    <property type="entry name" value="HSP70_peptide-bd_sf"/>
</dbReference>
<dbReference type="GO" id="GO:0005788">
    <property type="term" value="C:endoplasmic reticulum lumen"/>
    <property type="evidence" value="ECO:0007669"/>
    <property type="project" value="UniProtKB-SubCell"/>
</dbReference>
<feature type="compositionally biased region" description="Basic and acidic residues" evidence="11">
    <location>
        <begin position="808"/>
        <end position="823"/>
    </location>
</feature>
<evidence type="ECO:0000256" key="7">
    <source>
        <dbReference type="ARBA" id="ARBA00023186"/>
    </source>
</evidence>
<sequence length="1194" mass="132059">MLISIQSPGRSNTNSKRAPLPRGCGGDAAHSPPRPGLRRRPEKQGRARDRPCARRTGVPRLPTPAAGHPVREAGKVRERTGAGAGPVTWSNPRRASAVFPQPADWPLGGLRGPSRLRGRGRGQDVAQWERAPGRRGRGRARGAGPGGGGSNERAPRPGPAGARDAAERLVANVTVCKPRGVVKGAGLGVRCRPRGGTMAATVRRQRPRRLACWAVLAVLLADLLPLSDTLAVMSVDLGSESMKVAIVKPGVPMEIVLNKESRRKTPVTVTLKENERFFGDSAASMAIKNPKATLRYFQHLLGKQEGNPHVALYGARFPEHELGFDPQRQTVHFQISPQLQFSPEEVLGMVLNYSRSLAEDFAEQPIKDAVITVPAFFNQAERRAVLQAARMAGLKVLQLINDNTATALSYGVFRRKDINTTAQNVMFYDMGSGSTVCTIVTYQTVKTKEAGMQPQLQIRGVGFDRTLGGLEMELRLREHLARLFNEQRKGQRAKDVRENPRAMAKLLREANRLKTVLSANADHMAQIEGLMDDVDFKAKVTRAEFEELCADLFERVPGPVQQALQSAEMNLDEIEQVILVGGATRVPKVQEVLLKAVGKEELGKNVNADEAAAMGAVYQAAALSKAFKVKPFVVRDAVIYPILVEFTREVEEEPGVRSLKHNKRVLFSRMGPYPQRKVITFNRYNHDFNFHINYGDLGFLGPEDLRVFGSQNLTTVKLKGVGESFKKYPDYESKGIKAHFNLDESGVLSLIKVESVFETLVEDSPEEESTLTKLGNTISSLFGGGTTPDAKENGTDSVQEEEESPAEGSKDEPGEQAELKEEAEAPVEDTSQPPPTEPKEDAAPEEEKAAEKEKEEKSEAQKPSEKKEAGSEPVPPAPEEEKKQKPARKQRMVEEIGVELMVLDLPDLPEDELARSAQKLQDLTLRDLEKQEREKAANSLEAFIFETQDKLYQPEYQEVSTEEQREEISGRLSAASTWLEDEGFGATTVMLKEKLTELRKLCHGLFFRVEERKKWPERLSALDNLLNHSSMFLKGARLIPEMDQIFTEVEMTTLEKVINETWAWKNATMAEQAKLPATEKPVLLSKDIEAKMMALDREVQYLLNKAKFAKPRPRPKDKNGTRAEPPLNASDQAEKVIPPPGETEDAKPISEPEKETRSEPTDAEPLELGGPGAAEPEQKEPPTGQKPTLKNDEL</sequence>
<evidence type="ECO:0000313" key="12">
    <source>
        <dbReference type="Ensembl" id="ENSCAFP00845001038.1"/>
    </source>
</evidence>
<dbReference type="PROSITE" id="PS00329">
    <property type="entry name" value="HSP70_2"/>
    <property type="match status" value="1"/>
</dbReference>
<evidence type="ECO:0000256" key="10">
    <source>
        <dbReference type="ARBA" id="ARBA00093341"/>
    </source>
</evidence>
<dbReference type="PRINTS" id="PR00301">
    <property type="entry name" value="HEATSHOCK70"/>
</dbReference>
<comment type="subunit">
    <text evidence="9">Part of a large chaperone multiprotein complex comprising DNAJB11, HSP90B1, HSPA5, HYOU, PDIA2, PDIA4, PDIA6, PPIB, SDF2L1, UGGT1 and very small amounts of ERP29, but not, or at very low levels, CALR nor CANX.</text>
</comment>
<dbReference type="OrthoDB" id="10262720at2759"/>
<comment type="similarity">
    <text evidence="2">Belongs to the heat shock protein 70 family.</text>
</comment>
<dbReference type="GeneTree" id="ENSGT00940000157686"/>
<dbReference type="GO" id="GO:0006888">
    <property type="term" value="P:endoplasmic reticulum to Golgi vesicle-mediated transport"/>
    <property type="evidence" value="ECO:0007669"/>
    <property type="project" value="Ensembl"/>
</dbReference>
<dbReference type="GO" id="GO:0005783">
    <property type="term" value="C:endoplasmic reticulum"/>
    <property type="evidence" value="ECO:0000303"/>
    <property type="project" value="ParkinsonsUK-UCL"/>
</dbReference>
<dbReference type="CDD" id="cd10230">
    <property type="entry name" value="ASKHA_NBD_HSP70_HYOU1"/>
    <property type="match status" value="1"/>
</dbReference>
<dbReference type="GO" id="GO:0000774">
    <property type="term" value="F:adenyl-nucleotide exchange factor activity"/>
    <property type="evidence" value="ECO:0000318"/>
    <property type="project" value="GO_Central"/>
</dbReference>
<dbReference type="Gene3D" id="2.60.34.10">
    <property type="entry name" value="Substrate Binding Domain Of DNAk, Chain A, domain 1"/>
    <property type="match status" value="1"/>
</dbReference>
<evidence type="ECO:0000256" key="3">
    <source>
        <dbReference type="ARBA" id="ARBA00022729"/>
    </source>
</evidence>
<feature type="compositionally biased region" description="Basic and acidic residues" evidence="11">
    <location>
        <begin position="42"/>
        <end position="52"/>
    </location>
</feature>
<keyword evidence="5" id="KW-0256">Endoplasmic reticulum</keyword>
<evidence type="ECO:0000256" key="5">
    <source>
        <dbReference type="ARBA" id="ARBA00022824"/>
    </source>
</evidence>
<dbReference type="GO" id="GO:0005739">
    <property type="term" value="C:mitochondrion"/>
    <property type="evidence" value="ECO:0007669"/>
    <property type="project" value="Ensembl"/>
</dbReference>
<keyword evidence="3" id="KW-0732">Signal</keyword>
<comment type="function">
    <text evidence="10">Has a pivotal role in cytoprotective cellular mechanisms triggered by oxygen deprivation. Promotes HSPA5/BiP-mediated ATP nucleotide exchange and thereby activates the unfolded protein response (UPR) pathway in the presence of endoplasmic reticulum stress. May play a role as a molecular chaperone and participate in protein folding.</text>
</comment>
<dbReference type="GO" id="GO:0034976">
    <property type="term" value="P:response to endoplasmic reticulum stress"/>
    <property type="evidence" value="ECO:0007669"/>
    <property type="project" value="Ensembl"/>
</dbReference>
<dbReference type="GO" id="GO:0140662">
    <property type="term" value="F:ATP-dependent protein folding chaperone"/>
    <property type="evidence" value="ECO:0007669"/>
    <property type="project" value="InterPro"/>
</dbReference>
<dbReference type="InterPro" id="IPR018181">
    <property type="entry name" value="Heat_shock_70_CS"/>
</dbReference>
<feature type="compositionally biased region" description="Basic and acidic residues" evidence="11">
    <location>
        <begin position="837"/>
        <end position="870"/>
    </location>
</feature>
<dbReference type="FunCoup" id="A0A8I3MGJ0">
    <property type="interactions" value="2841"/>
</dbReference>
<keyword evidence="4" id="KW-0547">Nucleotide-binding</keyword>
<evidence type="ECO:0000256" key="4">
    <source>
        <dbReference type="ARBA" id="ARBA00022741"/>
    </source>
</evidence>
<evidence type="ECO:0000256" key="9">
    <source>
        <dbReference type="ARBA" id="ARBA00064812"/>
    </source>
</evidence>
<reference evidence="12" key="3">
    <citation type="submission" date="2025-09" db="UniProtKB">
        <authorList>
            <consortium name="Ensembl"/>
        </authorList>
    </citation>
    <scope>IDENTIFICATION</scope>
    <source>
        <strain evidence="12">Boxer</strain>
    </source>
</reference>
<dbReference type="FunFam" id="2.60.34.10:FF:000009">
    <property type="entry name" value="Hypoxia up-regulated protein 1"/>
    <property type="match status" value="1"/>
</dbReference>
<dbReference type="FunFam" id="3.90.640.10:FF:000012">
    <property type="entry name" value="Hypoxia up-regulated protein 1"/>
    <property type="match status" value="1"/>
</dbReference>
<reference evidence="12" key="1">
    <citation type="submission" date="2020-03" db="EMBL/GenBank/DDBJ databases">
        <title>Long-read based genome assembly of a Labrador retriever dog.</title>
        <authorList>
            <person name="Eory L."/>
            <person name="Zhang W."/>
            <person name="Schoenebeck J."/>
        </authorList>
    </citation>
    <scope>NUCLEOTIDE SEQUENCE [LARGE SCALE GENOMIC DNA]</scope>
    <source>
        <strain evidence="12">Labrador retriever</strain>
    </source>
</reference>
<feature type="compositionally biased region" description="Basic and acidic residues" evidence="11">
    <location>
        <begin position="1144"/>
        <end position="1160"/>
    </location>
</feature>
<keyword evidence="13" id="KW-1185">Reference proteome</keyword>
<dbReference type="Proteomes" id="UP000805418">
    <property type="component" value="Chromosome 5"/>
</dbReference>
<feature type="compositionally biased region" description="Gly residues" evidence="11">
    <location>
        <begin position="141"/>
        <end position="150"/>
    </location>
</feature>
<dbReference type="GO" id="GO:0034663">
    <property type="term" value="C:endoplasmic reticulum chaperone complex"/>
    <property type="evidence" value="ECO:0000318"/>
    <property type="project" value="GO_Central"/>
</dbReference>
<dbReference type="Gene3D" id="3.30.420.40">
    <property type="match status" value="2"/>
</dbReference>
<evidence type="ECO:0000256" key="1">
    <source>
        <dbReference type="ARBA" id="ARBA00004319"/>
    </source>
</evidence>
<evidence type="ECO:0000313" key="13">
    <source>
        <dbReference type="Proteomes" id="UP000805418"/>
    </source>
</evidence>
<dbReference type="SUPFAM" id="SSF100934">
    <property type="entry name" value="Heat shock protein 70kD (HSP70), C-terminal subdomain"/>
    <property type="match status" value="1"/>
</dbReference>
<dbReference type="InterPro" id="IPR029048">
    <property type="entry name" value="HSP70_C_sf"/>
</dbReference>
<dbReference type="GO" id="GO:0005524">
    <property type="term" value="F:ATP binding"/>
    <property type="evidence" value="ECO:0000314"/>
    <property type="project" value="ParkinsonsUK-UCL"/>
</dbReference>
<dbReference type="Gene3D" id="3.90.640.10">
    <property type="entry name" value="Actin, Chain A, domain 4"/>
    <property type="match status" value="1"/>
</dbReference>
<dbReference type="GO" id="GO:0002931">
    <property type="term" value="P:response to ischemia"/>
    <property type="evidence" value="ECO:0007669"/>
    <property type="project" value="Ensembl"/>
</dbReference>
<dbReference type="FunFam" id="1.20.1270.10:FF:000013">
    <property type="entry name" value="Hypoxia up-regulated protein 1"/>
    <property type="match status" value="1"/>
</dbReference>
<dbReference type="InterPro" id="IPR013126">
    <property type="entry name" value="Hsp_70_fam"/>
</dbReference>
<dbReference type="PANTHER" id="PTHR45639:SF3">
    <property type="entry name" value="HYPOXIA UP-REGULATED PROTEIN 1"/>
    <property type="match status" value="1"/>
</dbReference>
<dbReference type="FunFam" id="3.30.30.30:FF:000004">
    <property type="entry name" value="hypoxia up-regulated protein 1"/>
    <property type="match status" value="1"/>
</dbReference>
<dbReference type="GO" id="GO:1903382">
    <property type="term" value="P:negative regulation of endoplasmic reticulum stress-induced neuron intrinsic apoptotic signaling pathway"/>
    <property type="evidence" value="ECO:0007669"/>
    <property type="project" value="Ensembl"/>
</dbReference>
<dbReference type="PANTHER" id="PTHR45639">
    <property type="entry name" value="HSC70CB, ISOFORM G-RELATED"/>
    <property type="match status" value="1"/>
</dbReference>
<keyword evidence="7" id="KW-0143">Chaperone</keyword>
<dbReference type="PROSITE" id="PS01036">
    <property type="entry name" value="HSP70_3"/>
    <property type="match status" value="1"/>
</dbReference>
<dbReference type="GO" id="GO:1903298">
    <property type="term" value="P:negative regulation of hypoxia-induced intrinsic apoptotic signaling pathway"/>
    <property type="evidence" value="ECO:0000318"/>
    <property type="project" value="GO_Central"/>
</dbReference>
<dbReference type="Ensembl" id="ENSCAFT00845001347.1">
    <property type="protein sequence ID" value="ENSCAFP00845001038.1"/>
    <property type="gene ID" value="ENSCAFG00845000799.1"/>
</dbReference>
<feature type="region of interest" description="Disordered" evidence="11">
    <location>
        <begin position="1106"/>
        <end position="1194"/>
    </location>
</feature>